<keyword evidence="2" id="KW-1185">Reference proteome</keyword>
<dbReference type="EMBL" id="MU267771">
    <property type="protein sequence ID" value="KAH7909237.1"/>
    <property type="molecule type" value="Genomic_DNA"/>
</dbReference>
<accession>A0ACB8A7N7</accession>
<comment type="caution">
    <text evidence="1">The sequence shown here is derived from an EMBL/GenBank/DDBJ whole genome shotgun (WGS) entry which is preliminary data.</text>
</comment>
<organism evidence="1 2">
    <name type="scientific">Hygrophoropsis aurantiaca</name>
    <dbReference type="NCBI Taxonomy" id="72124"/>
    <lineage>
        <taxon>Eukaryota</taxon>
        <taxon>Fungi</taxon>
        <taxon>Dikarya</taxon>
        <taxon>Basidiomycota</taxon>
        <taxon>Agaricomycotina</taxon>
        <taxon>Agaricomycetes</taxon>
        <taxon>Agaricomycetidae</taxon>
        <taxon>Boletales</taxon>
        <taxon>Coniophorineae</taxon>
        <taxon>Hygrophoropsidaceae</taxon>
        <taxon>Hygrophoropsis</taxon>
    </lineage>
</organism>
<evidence type="ECO:0000313" key="1">
    <source>
        <dbReference type="EMBL" id="KAH7909237.1"/>
    </source>
</evidence>
<dbReference type="Proteomes" id="UP000790377">
    <property type="component" value="Unassembled WGS sequence"/>
</dbReference>
<name>A0ACB8A7N7_9AGAM</name>
<sequence length="279" mass="30876">MSSRSAFLGHSHPERARSDEEDEQSESSSDSESESESETENAKSTENTNRGQTVTTTKSGPEHTSEEPVHSYFIWTKHTAEEKSEKSLKKKDVRLTNPASEVGVTSVFMSSRSTSPGHSHSERAQSDVEDKRSETSSDSESESENGTKSAIKSTKPDENTSGGEAVTTRNSDPEHKSGESAHSCFASAETSDENYNQQIGVKRKRTRSPSQVPQDVPQEIVPVTQKRTRIYDSYESLSGWHMLSYERPAHIVPPKQPPEGRPKNEIRGIVKDVKGTPLR</sequence>
<protein>
    <submittedName>
        <fullName evidence="1">Uncharacterized protein</fullName>
    </submittedName>
</protein>
<reference evidence="1" key="1">
    <citation type="journal article" date="2021" name="New Phytol.">
        <title>Evolutionary innovations through gain and loss of genes in the ectomycorrhizal Boletales.</title>
        <authorList>
            <person name="Wu G."/>
            <person name="Miyauchi S."/>
            <person name="Morin E."/>
            <person name="Kuo A."/>
            <person name="Drula E."/>
            <person name="Varga T."/>
            <person name="Kohler A."/>
            <person name="Feng B."/>
            <person name="Cao Y."/>
            <person name="Lipzen A."/>
            <person name="Daum C."/>
            <person name="Hundley H."/>
            <person name="Pangilinan J."/>
            <person name="Johnson J."/>
            <person name="Barry K."/>
            <person name="LaButti K."/>
            <person name="Ng V."/>
            <person name="Ahrendt S."/>
            <person name="Min B."/>
            <person name="Choi I.G."/>
            <person name="Park H."/>
            <person name="Plett J.M."/>
            <person name="Magnuson J."/>
            <person name="Spatafora J.W."/>
            <person name="Nagy L.G."/>
            <person name="Henrissat B."/>
            <person name="Grigoriev I.V."/>
            <person name="Yang Z.L."/>
            <person name="Xu J."/>
            <person name="Martin F.M."/>
        </authorList>
    </citation>
    <scope>NUCLEOTIDE SEQUENCE</scope>
    <source>
        <strain evidence="1">ATCC 28755</strain>
    </source>
</reference>
<proteinExistence type="predicted"/>
<gene>
    <name evidence="1" type="ORF">BJ138DRAFT_1127830</name>
</gene>
<evidence type="ECO:0000313" key="2">
    <source>
        <dbReference type="Proteomes" id="UP000790377"/>
    </source>
</evidence>